<dbReference type="Pfam" id="PF05135">
    <property type="entry name" value="Phage_connect_1"/>
    <property type="match status" value="1"/>
</dbReference>
<dbReference type="Gene3D" id="1.10.246.150">
    <property type="match status" value="1"/>
</dbReference>
<dbReference type="AlphaFoldDB" id="A0A345C3L2"/>
<dbReference type="EMBL" id="CP031092">
    <property type="protein sequence ID" value="AXF57793.1"/>
    <property type="molecule type" value="Genomic_DNA"/>
</dbReference>
<dbReference type="Proteomes" id="UP000252100">
    <property type="component" value="Chromosome"/>
</dbReference>
<protein>
    <submittedName>
        <fullName evidence="1">Phage head-tail adapter protein</fullName>
    </submittedName>
</protein>
<dbReference type="KEGG" id="rue:DT065_00385"/>
<dbReference type="OrthoDB" id="1701341at2"/>
<evidence type="ECO:0000313" key="1">
    <source>
        <dbReference type="EMBL" id="AXF57793.1"/>
    </source>
</evidence>
<evidence type="ECO:0000313" key="2">
    <source>
        <dbReference type="Proteomes" id="UP000252100"/>
    </source>
</evidence>
<dbReference type="InterPro" id="IPR053746">
    <property type="entry name" value="Viral_HT_Connector_Assembly"/>
</dbReference>
<dbReference type="InterPro" id="IPR021146">
    <property type="entry name" value="Phage_gp6-like_head-tail"/>
</dbReference>
<reference evidence="1 2" key="1">
    <citation type="journal article" date="2018" name="J. Microbiol.">
        <title>Salicibibacter kimchii gen. nov., sp. nov., a moderately halophilic and alkalitolerant bacterium in the family Bacillaceae, isolated from kimchi.</title>
        <authorList>
            <person name="Jang J.Y."/>
            <person name="Oh Y.J."/>
            <person name="Lim S.K."/>
            <person name="Park H.K."/>
            <person name="Lee C."/>
            <person name="Kim J.Y."/>
            <person name="Lee M.A."/>
            <person name="Choi H.J."/>
        </authorList>
    </citation>
    <scope>NUCLEOTIDE SEQUENCE [LARGE SCALE GENOMIC DNA]</scope>
    <source>
        <strain evidence="1 2">NKC1-1</strain>
    </source>
</reference>
<accession>A0A345C3L2</accession>
<keyword evidence="2" id="KW-1185">Reference proteome</keyword>
<sequence>MGVKEKVKTLIDAEDDRQDDQLEVIVENIESHLIYLLEKDDVPERLQYIVVEIAVRRYNRIGSEGFQSDSVEGHSITFHDPEKDFEPYQAIIDKETKREDVGRGRVMFF</sequence>
<gene>
    <name evidence="1" type="ORF">DT065_00385</name>
</gene>
<proteinExistence type="predicted"/>
<name>A0A345C3L2_9BACI</name>
<organism evidence="1 2">
    <name type="scientific">Salicibibacter kimchii</name>
    <dbReference type="NCBI Taxonomy" id="2099786"/>
    <lineage>
        <taxon>Bacteria</taxon>
        <taxon>Bacillati</taxon>
        <taxon>Bacillota</taxon>
        <taxon>Bacilli</taxon>
        <taxon>Bacillales</taxon>
        <taxon>Bacillaceae</taxon>
        <taxon>Salicibibacter</taxon>
    </lineage>
</organism>